<dbReference type="RefSeq" id="WP_002993367.1">
    <property type="nucleotide sequence ID" value="NZ_GL379770.1"/>
</dbReference>
<keyword evidence="4 6" id="KW-0238">DNA-binding</keyword>
<keyword evidence="3 6" id="KW-0731">Sigma factor</keyword>
<dbReference type="PANTHER" id="PTHR43133">
    <property type="entry name" value="RNA POLYMERASE ECF-TYPE SIGMA FACTO"/>
    <property type="match status" value="1"/>
</dbReference>
<dbReference type="Pfam" id="PF08281">
    <property type="entry name" value="Sigma70_r4_2"/>
    <property type="match status" value="1"/>
</dbReference>
<dbReference type="SUPFAM" id="SSF88659">
    <property type="entry name" value="Sigma3 and sigma4 domains of RNA polymerase sigma factors"/>
    <property type="match status" value="1"/>
</dbReference>
<organism evidence="8 9">
    <name type="scientific">Sphingobacterium spiritivorum ATCC 33861</name>
    <dbReference type="NCBI Taxonomy" id="525373"/>
    <lineage>
        <taxon>Bacteria</taxon>
        <taxon>Pseudomonadati</taxon>
        <taxon>Bacteroidota</taxon>
        <taxon>Sphingobacteriia</taxon>
        <taxon>Sphingobacteriales</taxon>
        <taxon>Sphingobacteriaceae</taxon>
        <taxon>Sphingobacterium</taxon>
    </lineage>
</organism>
<dbReference type="InterPro" id="IPR000838">
    <property type="entry name" value="RNA_pol_sigma70_ECF_CS"/>
</dbReference>
<evidence type="ECO:0000259" key="7">
    <source>
        <dbReference type="SMART" id="SM00421"/>
    </source>
</evidence>
<feature type="domain" description="HTH luxR-type" evidence="7">
    <location>
        <begin position="130"/>
        <end position="190"/>
    </location>
</feature>
<keyword evidence="2 6" id="KW-0805">Transcription regulation</keyword>
<dbReference type="InterPro" id="IPR013249">
    <property type="entry name" value="RNA_pol_sigma70_r4_t2"/>
</dbReference>
<dbReference type="NCBIfam" id="TIGR02985">
    <property type="entry name" value="Sig70_bacteroi1"/>
    <property type="match status" value="1"/>
</dbReference>
<dbReference type="PANTHER" id="PTHR43133:SF46">
    <property type="entry name" value="RNA POLYMERASE SIGMA-70 FACTOR ECF SUBFAMILY"/>
    <property type="match status" value="1"/>
</dbReference>
<dbReference type="STRING" id="525373.HMPREF0766_12709"/>
<dbReference type="eggNOG" id="COG1595">
    <property type="taxonomic scope" value="Bacteria"/>
</dbReference>
<evidence type="ECO:0000256" key="4">
    <source>
        <dbReference type="ARBA" id="ARBA00023125"/>
    </source>
</evidence>
<evidence type="ECO:0000256" key="6">
    <source>
        <dbReference type="RuleBase" id="RU000716"/>
    </source>
</evidence>
<dbReference type="InterPro" id="IPR013325">
    <property type="entry name" value="RNA_pol_sigma_r2"/>
</dbReference>
<dbReference type="CDD" id="cd06171">
    <property type="entry name" value="Sigma70_r4"/>
    <property type="match status" value="1"/>
</dbReference>
<name>D7VNY9_SPHSI</name>
<dbReference type="InterPro" id="IPR000792">
    <property type="entry name" value="Tscrpt_reg_LuxR_C"/>
</dbReference>
<dbReference type="InterPro" id="IPR014284">
    <property type="entry name" value="RNA_pol_sigma-70_dom"/>
</dbReference>
<reference evidence="8" key="1">
    <citation type="submission" date="2010-07" db="EMBL/GenBank/DDBJ databases">
        <authorList>
            <person name="Muzny D."/>
            <person name="Qin X."/>
            <person name="Buhay C."/>
            <person name="Dugan-Rocha S."/>
            <person name="Ding Y."/>
            <person name="Chen G."/>
            <person name="Hawes A."/>
            <person name="Holder M."/>
            <person name="Jhangiani S."/>
            <person name="Johnson A."/>
            <person name="Khan Z."/>
            <person name="Li Z."/>
            <person name="Liu W."/>
            <person name="Liu X."/>
            <person name="Perez L."/>
            <person name="Shen H."/>
            <person name="Wang Q."/>
            <person name="Watt J."/>
            <person name="Xi L."/>
            <person name="Xin Y."/>
            <person name="Zhou J."/>
            <person name="Deng J."/>
            <person name="Jiang H."/>
            <person name="Liu Y."/>
            <person name="Qu J."/>
            <person name="Song X.-Z."/>
            <person name="Zhang L."/>
            <person name="Villasana D."/>
            <person name="Johnson A."/>
            <person name="Liu J."/>
            <person name="Liyanage D."/>
            <person name="Lorensuhewa L."/>
            <person name="Robinson T."/>
            <person name="Song A."/>
            <person name="Song B.-B."/>
            <person name="Dinh H."/>
            <person name="Thornton R."/>
            <person name="Coyle M."/>
            <person name="Francisco L."/>
            <person name="Jackson L."/>
            <person name="Javaid M."/>
            <person name="Korchina V."/>
            <person name="Kovar C."/>
            <person name="Mata R."/>
            <person name="Mathew T."/>
            <person name="Ngo R."/>
            <person name="Nguyen L."/>
            <person name="Nguyen N."/>
            <person name="Okwuonu G."/>
            <person name="Ongeri F."/>
            <person name="Pham C."/>
            <person name="Simmons D."/>
            <person name="Wilczek-Boney K."/>
            <person name="Hale W."/>
            <person name="Jakkamsetti A."/>
            <person name="Pham P."/>
            <person name="Ruth R."/>
            <person name="San Lucas F."/>
            <person name="Warren J."/>
            <person name="Zhang J."/>
            <person name="Zhao Z."/>
            <person name="Zhou C."/>
            <person name="Zhu D."/>
            <person name="Lee S."/>
            <person name="Bess C."/>
            <person name="Blankenburg K."/>
            <person name="Forbes L."/>
            <person name="Fu Q."/>
            <person name="Gubbala S."/>
            <person name="Hirani K."/>
            <person name="Jayaseelan J.C."/>
            <person name="Lara F."/>
            <person name="Munidasa M."/>
            <person name="Palculict T."/>
            <person name="Patil S."/>
            <person name="Pu L.-L."/>
            <person name="Saada N."/>
            <person name="Tang L."/>
            <person name="Weissenberger G."/>
            <person name="Zhu Y."/>
            <person name="Hemphill L."/>
            <person name="Shang Y."/>
            <person name="Youmans B."/>
            <person name="Ayvaz T."/>
            <person name="Ross M."/>
            <person name="Santibanez J."/>
            <person name="Aqrawi P."/>
            <person name="Gross S."/>
            <person name="Joshi V."/>
            <person name="Fowler G."/>
            <person name="Nazareth L."/>
            <person name="Reid J."/>
            <person name="Worley K."/>
            <person name="Petrosino J."/>
            <person name="Highlander S."/>
            <person name="Gibbs R."/>
        </authorList>
    </citation>
    <scope>NUCLEOTIDE SEQUENCE [LARGE SCALE GENOMIC DNA]</scope>
    <source>
        <strain evidence="8">ATCC 33861</strain>
    </source>
</reference>
<dbReference type="GO" id="GO:0003677">
    <property type="term" value="F:DNA binding"/>
    <property type="evidence" value="ECO:0007669"/>
    <property type="project" value="UniProtKB-KW"/>
</dbReference>
<sequence length="198" mass="23396">MGRITLFNEKNLLLKLKNGDRHAFEQLYHFYKNHITGHLFYIFKSEELTQDVTQETFITVWENRFQLHADKSFKSYLYTIATNKAYDLLRKANLDKQLYDKVSSFIDSSSDEIYETLFVKQRSEQLHQILAQLPSQQRLVFQMAKLDGYSYEEIARALGISQHTVNTHIKRANIFLKNQILKSPELFVLIYALFLEMG</sequence>
<dbReference type="PROSITE" id="PS01063">
    <property type="entry name" value="SIGMA70_ECF"/>
    <property type="match status" value="1"/>
</dbReference>
<accession>D7VNY9</accession>
<dbReference type="Pfam" id="PF04542">
    <property type="entry name" value="Sigma70_r2"/>
    <property type="match status" value="1"/>
</dbReference>
<dbReference type="GeneID" id="95427713"/>
<dbReference type="NCBIfam" id="TIGR02937">
    <property type="entry name" value="sigma70-ECF"/>
    <property type="match status" value="1"/>
</dbReference>
<evidence type="ECO:0000256" key="5">
    <source>
        <dbReference type="ARBA" id="ARBA00023163"/>
    </source>
</evidence>
<dbReference type="InterPro" id="IPR036388">
    <property type="entry name" value="WH-like_DNA-bd_sf"/>
</dbReference>
<dbReference type="OrthoDB" id="655312at2"/>
<dbReference type="GO" id="GO:0006352">
    <property type="term" value="P:DNA-templated transcription initiation"/>
    <property type="evidence" value="ECO:0007669"/>
    <property type="project" value="InterPro"/>
</dbReference>
<dbReference type="InterPro" id="IPR039425">
    <property type="entry name" value="RNA_pol_sigma-70-like"/>
</dbReference>
<dbReference type="GO" id="GO:0016987">
    <property type="term" value="F:sigma factor activity"/>
    <property type="evidence" value="ECO:0007669"/>
    <property type="project" value="UniProtKB-KW"/>
</dbReference>
<dbReference type="InterPro" id="IPR013324">
    <property type="entry name" value="RNA_pol_sigma_r3/r4-like"/>
</dbReference>
<dbReference type="EMBL" id="ACHA02000011">
    <property type="protein sequence ID" value="EFK57636.1"/>
    <property type="molecule type" value="Genomic_DNA"/>
</dbReference>
<evidence type="ECO:0000313" key="9">
    <source>
        <dbReference type="Proteomes" id="UP000006258"/>
    </source>
</evidence>
<dbReference type="HOGENOM" id="CLU_047691_4_1_10"/>
<dbReference type="InterPro" id="IPR007627">
    <property type="entry name" value="RNA_pol_sigma70_r2"/>
</dbReference>
<dbReference type="Gene3D" id="1.10.10.10">
    <property type="entry name" value="Winged helix-like DNA-binding domain superfamily/Winged helix DNA-binding domain"/>
    <property type="match status" value="1"/>
</dbReference>
<dbReference type="InterPro" id="IPR014327">
    <property type="entry name" value="RNA_pol_sigma70_bacteroid"/>
</dbReference>
<evidence type="ECO:0000313" key="8">
    <source>
        <dbReference type="EMBL" id="EFK57636.1"/>
    </source>
</evidence>
<gene>
    <name evidence="8" type="ORF">HMPREF0766_12709</name>
</gene>
<evidence type="ECO:0000256" key="2">
    <source>
        <dbReference type="ARBA" id="ARBA00023015"/>
    </source>
</evidence>
<dbReference type="SUPFAM" id="SSF88946">
    <property type="entry name" value="Sigma2 domain of RNA polymerase sigma factors"/>
    <property type="match status" value="1"/>
</dbReference>
<evidence type="ECO:0000256" key="1">
    <source>
        <dbReference type="ARBA" id="ARBA00010641"/>
    </source>
</evidence>
<keyword evidence="9" id="KW-1185">Reference proteome</keyword>
<dbReference type="Gene3D" id="1.10.1740.10">
    <property type="match status" value="1"/>
</dbReference>
<evidence type="ECO:0000256" key="3">
    <source>
        <dbReference type="ARBA" id="ARBA00023082"/>
    </source>
</evidence>
<comment type="caution">
    <text evidence="8">The sequence shown here is derived from an EMBL/GenBank/DDBJ whole genome shotgun (WGS) entry which is preliminary data.</text>
</comment>
<proteinExistence type="inferred from homology"/>
<comment type="similarity">
    <text evidence="1 6">Belongs to the sigma-70 factor family. ECF subfamily.</text>
</comment>
<dbReference type="SMART" id="SM00421">
    <property type="entry name" value="HTH_LUXR"/>
    <property type="match status" value="1"/>
</dbReference>
<protein>
    <recommendedName>
        <fullName evidence="6">RNA polymerase sigma factor</fullName>
    </recommendedName>
</protein>
<dbReference type="AlphaFoldDB" id="D7VNY9"/>
<keyword evidence="5 6" id="KW-0804">Transcription</keyword>
<dbReference type="Proteomes" id="UP000006258">
    <property type="component" value="Unassembled WGS sequence"/>
</dbReference>